<dbReference type="KEGG" id="pif:PITG_15279"/>
<dbReference type="OrthoDB" id="63447at2759"/>
<dbReference type="Proteomes" id="UP000006643">
    <property type="component" value="Unassembled WGS sequence"/>
</dbReference>
<reference evidence="2" key="1">
    <citation type="journal article" date="2009" name="Nature">
        <title>Genome sequence and analysis of the Irish potato famine pathogen Phytophthora infestans.</title>
        <authorList>
            <consortium name="The Broad Institute Genome Sequencing Platform"/>
            <person name="Haas B.J."/>
            <person name="Kamoun S."/>
            <person name="Zody M.C."/>
            <person name="Jiang R.H."/>
            <person name="Handsaker R.E."/>
            <person name="Cano L.M."/>
            <person name="Grabherr M."/>
            <person name="Kodira C.D."/>
            <person name="Raffaele S."/>
            <person name="Torto-Alalibo T."/>
            <person name="Bozkurt T.O."/>
            <person name="Ah-Fong A.M."/>
            <person name="Alvarado L."/>
            <person name="Anderson V.L."/>
            <person name="Armstrong M.R."/>
            <person name="Avrova A."/>
            <person name="Baxter L."/>
            <person name="Beynon J."/>
            <person name="Boevink P.C."/>
            <person name="Bollmann S.R."/>
            <person name="Bos J.I."/>
            <person name="Bulone V."/>
            <person name="Cai G."/>
            <person name="Cakir C."/>
            <person name="Carrington J.C."/>
            <person name="Chawner M."/>
            <person name="Conti L."/>
            <person name="Costanzo S."/>
            <person name="Ewan R."/>
            <person name="Fahlgren N."/>
            <person name="Fischbach M.A."/>
            <person name="Fugelstad J."/>
            <person name="Gilroy E.M."/>
            <person name="Gnerre S."/>
            <person name="Green P.J."/>
            <person name="Grenville-Briggs L.J."/>
            <person name="Griffith J."/>
            <person name="Grunwald N.J."/>
            <person name="Horn K."/>
            <person name="Horner N.R."/>
            <person name="Hu C.H."/>
            <person name="Huitema E."/>
            <person name="Jeong D.H."/>
            <person name="Jones A.M."/>
            <person name="Jones J.D."/>
            <person name="Jones R.W."/>
            <person name="Karlsson E.K."/>
            <person name="Kunjeti S.G."/>
            <person name="Lamour K."/>
            <person name="Liu Z."/>
            <person name="Ma L."/>
            <person name="Maclean D."/>
            <person name="Chibucos M.C."/>
            <person name="McDonald H."/>
            <person name="McWalters J."/>
            <person name="Meijer H.J."/>
            <person name="Morgan W."/>
            <person name="Morris P.F."/>
            <person name="Munro C.A."/>
            <person name="O'Neill K."/>
            <person name="Ospina-Giraldo M."/>
            <person name="Pinzon A."/>
            <person name="Pritchard L."/>
            <person name="Ramsahoye B."/>
            <person name="Ren Q."/>
            <person name="Restrepo S."/>
            <person name="Roy S."/>
            <person name="Sadanandom A."/>
            <person name="Savidor A."/>
            <person name="Schornack S."/>
            <person name="Schwartz D.C."/>
            <person name="Schumann U.D."/>
            <person name="Schwessinger B."/>
            <person name="Seyer L."/>
            <person name="Sharpe T."/>
            <person name="Silvar C."/>
            <person name="Song J."/>
            <person name="Studholme D.J."/>
            <person name="Sykes S."/>
            <person name="Thines M."/>
            <person name="van de Vondervoort P.J."/>
            <person name="Phuntumart V."/>
            <person name="Wawra S."/>
            <person name="Weide R."/>
            <person name="Win J."/>
            <person name="Young C."/>
            <person name="Zhou S."/>
            <person name="Fry W."/>
            <person name="Meyers B.C."/>
            <person name="van West P."/>
            <person name="Ristaino J."/>
            <person name="Govers F."/>
            <person name="Birch P.R."/>
            <person name="Whisson S.C."/>
            <person name="Judelson H.S."/>
            <person name="Nusbaum C."/>
        </authorList>
    </citation>
    <scope>NUCLEOTIDE SEQUENCE [LARGE SCALE GENOMIC DNA]</scope>
    <source>
        <strain evidence="2">T30-4</strain>
    </source>
</reference>
<dbReference type="EMBL" id="DS028152">
    <property type="protein sequence ID" value="EEY62847.1"/>
    <property type="molecule type" value="Genomic_DNA"/>
</dbReference>
<dbReference type="SUPFAM" id="SSF47473">
    <property type="entry name" value="EF-hand"/>
    <property type="match status" value="1"/>
</dbReference>
<dbReference type="VEuPathDB" id="FungiDB:PITG_15279"/>
<protein>
    <recommendedName>
        <fullName evidence="3">Calmodulin</fullName>
    </recommendedName>
</protein>
<gene>
    <name evidence="1" type="ORF">PITG_15279</name>
</gene>
<dbReference type="AlphaFoldDB" id="D0NQB5"/>
<organism evidence="1 2">
    <name type="scientific">Phytophthora infestans (strain T30-4)</name>
    <name type="common">Potato late blight agent</name>
    <dbReference type="NCBI Taxonomy" id="403677"/>
    <lineage>
        <taxon>Eukaryota</taxon>
        <taxon>Sar</taxon>
        <taxon>Stramenopiles</taxon>
        <taxon>Oomycota</taxon>
        <taxon>Peronosporomycetes</taxon>
        <taxon>Peronosporales</taxon>
        <taxon>Peronosporaceae</taxon>
        <taxon>Phytophthora</taxon>
    </lineage>
</organism>
<accession>D0NQB5</accession>
<sequence>MRIDKWLDSQRLLMDSVRQKLICGIQGGDRKGFQGVQNALHHLDNKGDGFLDVKIFTKKFLQHLKVPLTRPEREFLLEQLKAQSFEEERDVIDYEQLGPPSPSKTSQLGANFLAAEKQLKEFLHAPKSISVDTPRCLVTGAEEFLELAEAMDQDNTGLLYEDEYSRILSKCGVDIDPDLLKEMLSRFSRSPGNLISYTAFLQRYGQNPQHSRGRRELKQLVLHLLARLTVPVSEWTRFLHQRFEKYDRKLHGYIKSSLPTEAFMRAVQGRSIVFKLTTDEAAQVTSLFLRFSSNSSTKHLHYRPFLT</sequence>
<dbReference type="InParanoid" id="D0NQB5"/>
<proteinExistence type="predicted"/>
<dbReference type="Gene3D" id="1.10.238.10">
    <property type="entry name" value="EF-hand"/>
    <property type="match status" value="1"/>
</dbReference>
<dbReference type="eggNOG" id="ENOG502S2W4">
    <property type="taxonomic scope" value="Eukaryota"/>
</dbReference>
<dbReference type="HOGENOM" id="CLU_907521_0_0_1"/>
<dbReference type="GeneID" id="9479249"/>
<name>D0NQB5_PHYIT</name>
<evidence type="ECO:0008006" key="3">
    <source>
        <dbReference type="Google" id="ProtNLM"/>
    </source>
</evidence>
<dbReference type="RefSeq" id="XP_002898722.1">
    <property type="nucleotide sequence ID" value="XM_002898676.1"/>
</dbReference>
<dbReference type="OMA" id="QSSEMGQ"/>
<keyword evidence="2" id="KW-1185">Reference proteome</keyword>
<evidence type="ECO:0000313" key="2">
    <source>
        <dbReference type="Proteomes" id="UP000006643"/>
    </source>
</evidence>
<dbReference type="InterPro" id="IPR011992">
    <property type="entry name" value="EF-hand-dom_pair"/>
</dbReference>
<evidence type="ECO:0000313" key="1">
    <source>
        <dbReference type="EMBL" id="EEY62847.1"/>
    </source>
</evidence>